<dbReference type="GO" id="GO:0005524">
    <property type="term" value="F:ATP binding"/>
    <property type="evidence" value="ECO:0007669"/>
    <property type="project" value="UniProtKB-KW"/>
</dbReference>
<evidence type="ECO:0000313" key="10">
    <source>
        <dbReference type="Proteomes" id="UP000233524"/>
    </source>
</evidence>
<gene>
    <name evidence="9" type="ORF">jhhlp_002930</name>
</gene>
<dbReference type="InterPro" id="IPR041677">
    <property type="entry name" value="DNA2/NAM7_AAA_11"/>
</dbReference>
<keyword evidence="2" id="KW-0547">Nucleotide-binding</keyword>
<dbReference type="Pfam" id="PF05183">
    <property type="entry name" value="RdRP"/>
    <property type="match status" value="1"/>
</dbReference>
<dbReference type="GO" id="GO:0031380">
    <property type="term" value="C:nuclear RNA-directed RNA polymerase complex"/>
    <property type="evidence" value="ECO:0007669"/>
    <property type="project" value="TreeGrafter"/>
</dbReference>
<dbReference type="InterPro" id="IPR041679">
    <property type="entry name" value="DNA2/NAM7-like_C"/>
</dbReference>
<dbReference type="STRING" id="41688.A0A2N3NFF1"/>
<dbReference type="InterPro" id="IPR027417">
    <property type="entry name" value="P-loop_NTPase"/>
</dbReference>
<dbReference type="PANTHER" id="PTHR23079:SF55">
    <property type="entry name" value="RNA-DIRECTED RNA POLYMERASE"/>
    <property type="match status" value="1"/>
</dbReference>
<name>A0A2N3NFF1_9PEZI</name>
<dbReference type="InterPro" id="IPR057596">
    <property type="entry name" value="RDRP_core"/>
</dbReference>
<dbReference type="PANTHER" id="PTHR23079">
    <property type="entry name" value="RNA-DEPENDENT RNA POLYMERASE"/>
    <property type="match status" value="1"/>
</dbReference>
<keyword evidence="4" id="KW-0347">Helicase</keyword>
<evidence type="ECO:0000256" key="3">
    <source>
        <dbReference type="ARBA" id="ARBA00022801"/>
    </source>
</evidence>
<dbReference type="Pfam" id="PF13087">
    <property type="entry name" value="AAA_12"/>
    <property type="match status" value="1"/>
</dbReference>
<keyword evidence="3" id="KW-0378">Hydrolase</keyword>
<dbReference type="GO" id="GO:0004386">
    <property type="term" value="F:helicase activity"/>
    <property type="evidence" value="ECO:0007669"/>
    <property type="project" value="UniProtKB-KW"/>
</dbReference>
<dbReference type="Pfam" id="PF13086">
    <property type="entry name" value="AAA_11"/>
    <property type="match status" value="1"/>
</dbReference>
<reference evidence="9 10" key="1">
    <citation type="journal article" date="2017" name="G3 (Bethesda)">
        <title>First Draft Genome Sequence of the Pathogenic Fungus Lomentospora prolificans (Formerly Scedosporium prolificans).</title>
        <authorList>
            <person name="Luo R."/>
            <person name="Zimin A."/>
            <person name="Workman R."/>
            <person name="Fan Y."/>
            <person name="Pertea G."/>
            <person name="Grossman N."/>
            <person name="Wear M.P."/>
            <person name="Jia B."/>
            <person name="Miller H."/>
            <person name="Casadevall A."/>
            <person name="Timp W."/>
            <person name="Zhang S.X."/>
            <person name="Salzberg S.L."/>
        </authorList>
    </citation>
    <scope>NUCLEOTIDE SEQUENCE [LARGE SCALE GENOMIC DNA]</scope>
    <source>
        <strain evidence="9 10">JHH-5317</strain>
    </source>
</reference>
<evidence type="ECO:0000256" key="5">
    <source>
        <dbReference type="ARBA" id="ARBA00022840"/>
    </source>
</evidence>
<dbReference type="GO" id="GO:0030422">
    <property type="term" value="P:siRNA processing"/>
    <property type="evidence" value="ECO:0007669"/>
    <property type="project" value="TreeGrafter"/>
</dbReference>
<dbReference type="CDD" id="cd18808">
    <property type="entry name" value="SF1_C_Upf1"/>
    <property type="match status" value="1"/>
</dbReference>
<comment type="similarity">
    <text evidence="1">Belongs to the DNA2/NAM7 helicase family.</text>
</comment>
<dbReference type="EMBL" id="NLAX01000008">
    <property type="protein sequence ID" value="PKS11169.1"/>
    <property type="molecule type" value="Genomic_DNA"/>
</dbReference>
<keyword evidence="10" id="KW-1185">Reference proteome</keyword>
<dbReference type="InterPro" id="IPR007855">
    <property type="entry name" value="RDRP"/>
</dbReference>
<dbReference type="GO" id="GO:0016787">
    <property type="term" value="F:hydrolase activity"/>
    <property type="evidence" value="ECO:0007669"/>
    <property type="project" value="UniProtKB-KW"/>
</dbReference>
<accession>A0A2N3NFF1</accession>
<dbReference type="GO" id="GO:0003968">
    <property type="term" value="F:RNA-directed RNA polymerase activity"/>
    <property type="evidence" value="ECO:0007669"/>
    <property type="project" value="UniProtKB-KW"/>
</dbReference>
<dbReference type="GO" id="GO:0005694">
    <property type="term" value="C:chromosome"/>
    <property type="evidence" value="ECO:0007669"/>
    <property type="project" value="UniProtKB-ARBA"/>
</dbReference>
<dbReference type="FunFam" id="3.40.50.300:FF:000326">
    <property type="entry name" value="P-loop containing nucleoside triphosphate hydrolase"/>
    <property type="match status" value="1"/>
</dbReference>
<comment type="caution">
    <text evidence="9">The sequence shown here is derived from an EMBL/GenBank/DDBJ whole genome shotgun (WGS) entry which is preliminary data.</text>
</comment>
<evidence type="ECO:0000259" key="6">
    <source>
        <dbReference type="Pfam" id="PF05183"/>
    </source>
</evidence>
<dbReference type="Gene3D" id="3.40.50.300">
    <property type="entry name" value="P-loop containing nucleotide triphosphate hydrolases"/>
    <property type="match status" value="2"/>
</dbReference>
<dbReference type="OrthoDB" id="6513042at2759"/>
<keyword evidence="5" id="KW-0067">ATP-binding</keyword>
<evidence type="ECO:0000313" key="9">
    <source>
        <dbReference type="EMBL" id="PKS11169.1"/>
    </source>
</evidence>
<evidence type="ECO:0000256" key="4">
    <source>
        <dbReference type="ARBA" id="ARBA00022806"/>
    </source>
</evidence>
<dbReference type="Proteomes" id="UP000233524">
    <property type="component" value="Unassembled WGS sequence"/>
</dbReference>
<proteinExistence type="inferred from homology"/>
<evidence type="ECO:0000256" key="1">
    <source>
        <dbReference type="ARBA" id="ARBA00007913"/>
    </source>
</evidence>
<evidence type="ECO:0000256" key="2">
    <source>
        <dbReference type="ARBA" id="ARBA00022741"/>
    </source>
</evidence>
<sequence>MSPKNSPGIVTYELLPAISLDDREWKFHVPNLPSLQKRVEMGTIMKVSLRTDMKRWKHSMILTLEKFEVNRAIKGLAIDQFIVVSLEQFRPLKQRGADDAPRAEGRLQPSEWRECTDYAVRFLRAGISLQGVQYHFYGHSNSQLKSRTCFMLAGSKEEVSKKVESLGDFSKIKTVAKKAKRIGLLFSVARVAMDVSSSRCEDIPDIETADYMFTDGCGLIAPALARELARRVRIVFRDWRYTPSVFQIRYRGYKGVVTVDPRKRSNNPLLRLRKSMKKFSGDDDESFAVVDYSKPYSYGFLNDEVVLLLESLGIPRSTILRKQDEHFRLLEEAKIDFRAAFCFLSYVGKPDLAEKVLMEGVEPVQAQINKLINSEFSKMLNKREEQKCRIFVRKSRLLFGVCDAWGVLKEGECAVKVTMEGDGLPRALKGTEVSVIRNPCLHPGDWQKFKVVEKQELGHLVDCIVFSTQGKRPAADMMSGGDLDGDQFFVCWDRDLVPPILSQPALYPGVREPLRFKPITDDDRIVYFAKYSNASLGQVKNLYLAWARATGPMSPECQELNRLFSQCVDGNRIRIPERLKTSPNIPANALPFILDELHARAQESIRTFDKRVQGWDGYEYHVMEILLNRDDIAMSEFNFIQLTLRWCQKSEVAFERLLDYFDFNALTAQEKAWVLSHIPASPTAPSLVMNALTSTSLLSEAELSQYQFDSPRVRWKRVFDSTRGDRLATFLDAAVRYLELFHRKLIIFRPDDRLTLAMYMPRKIDRAHDAAVDDTVRLFAFPHSQGPQRQSRLSLPTKMTYRLYCDEKVFQLFENTRQNSWVFIRRPGSDDAEYRDIADAGERRRKKQTTIDAGMNSEVIASIALDKFSRGLQTHIGRVNRAPISAAEIYVISNRDVQSMQALDLWLEYIATGERMPLMQQNASEYSLATPAEVLTSTSPKFLVQIVGRQDLAALQTLASPVDYTVVFDVLIQMGNNGLLLRCFDYLLANIQKVRCDRNALLEVMVKSLAQAPFLAISFGQFPCLHQHGEDLALTISRASGQILRAFILSANEADSFILDPFKNVLSRIPTGLFTMVELAELIELISLTVRSPDLAMDLLLGLVEPESDRILADTTGATRHFVRNMIAIALDHIGEAANGEKRRHRLLDIKLAPKQEDGYTVIEIPFRIDTPGVTPENSSHVRLTASTLPINVLVGKKYSMDAMVVHSEQGLARFRCYHPLPPFFQRCSWDLENCGPFVTAKTMFDAVTTFATQREKCCQVAYSILGLPSQGIVADSRLGIGWSPASSLNQSQKAAIDAALQRPLVCLWGPPGTGKTETIVEMICALQETFTGARLLITAPTHNGVDNAMRRYVRRLKKYPLQGRKSQSGALRVSTDIRKVAEDLRGYTCDAMAGQDIHSDHKAMNQAKKKVKEADIVFTTCIGAGVGLLRSEEFDIVIVDEASQQTEPASLVPLVKGCSKAILVGDHVQLRPTVEKYALAVGFDVSLFERLYTGLESEESSTGNRVDPEVGGADHAVEVNRMIRKLMLDTQYRMHPQVCQFSSKEFYEGKLKTGITRDERPLLASQFPWPAVALRGGDHPGQPDGDHERMLFIECETKEKPGQKSKENEGQARLCAHICKLLTTPAPDIIAQGSAQLGKYLSLKAQSIAVLTPYTRQAELLRRLLANLSEHVEISSIDGFQGREADIVVFVTVRCNEHREIGFLKDLRRMNVALTRAKAGLVVIGNGRTLTEGTSDPESAEMWKRLLGSLTRVNIVVPEE</sequence>
<organism evidence="9 10">
    <name type="scientific">Lomentospora prolificans</name>
    <dbReference type="NCBI Taxonomy" id="41688"/>
    <lineage>
        <taxon>Eukaryota</taxon>
        <taxon>Fungi</taxon>
        <taxon>Dikarya</taxon>
        <taxon>Ascomycota</taxon>
        <taxon>Pezizomycotina</taxon>
        <taxon>Sordariomycetes</taxon>
        <taxon>Hypocreomycetidae</taxon>
        <taxon>Microascales</taxon>
        <taxon>Microascaceae</taxon>
        <taxon>Lomentospora</taxon>
    </lineage>
</organism>
<dbReference type="InterPro" id="IPR047187">
    <property type="entry name" value="SF1_C_Upf1"/>
</dbReference>
<dbReference type="GO" id="GO:0003723">
    <property type="term" value="F:RNA binding"/>
    <property type="evidence" value="ECO:0007669"/>
    <property type="project" value="UniProtKB-KW"/>
</dbReference>
<evidence type="ECO:0000259" key="7">
    <source>
        <dbReference type="Pfam" id="PF13086"/>
    </source>
</evidence>
<dbReference type="VEuPathDB" id="FungiDB:jhhlp_002930"/>
<dbReference type="InParanoid" id="A0A2N3NFF1"/>
<dbReference type="SUPFAM" id="SSF52540">
    <property type="entry name" value="P-loop containing nucleoside triphosphate hydrolases"/>
    <property type="match status" value="1"/>
</dbReference>
<feature type="domain" description="RDRP core" evidence="6">
    <location>
        <begin position="69"/>
        <end position="572"/>
    </location>
</feature>
<evidence type="ECO:0000259" key="8">
    <source>
        <dbReference type="Pfam" id="PF13087"/>
    </source>
</evidence>
<protein>
    <submittedName>
        <fullName evidence="9">Uncharacterized protein</fullName>
    </submittedName>
</protein>
<feature type="domain" description="DNA2/NAM7 helicase-like C-terminal" evidence="8">
    <location>
        <begin position="1524"/>
        <end position="1727"/>
    </location>
</feature>
<feature type="domain" description="DNA2/NAM7 helicase helicase" evidence="7">
    <location>
        <begin position="1407"/>
        <end position="1475"/>
    </location>
</feature>